<evidence type="ECO:0000256" key="1">
    <source>
        <dbReference type="PROSITE-ProRule" id="PRU00047"/>
    </source>
</evidence>
<dbReference type="SUPFAM" id="SSF57756">
    <property type="entry name" value="Retrovirus zinc finger-like domains"/>
    <property type="match status" value="1"/>
</dbReference>
<proteinExistence type="predicted"/>
<protein>
    <recommendedName>
        <fullName evidence="2">CCHC-type domain-containing protein</fullName>
    </recommendedName>
</protein>
<organism evidence="3 4">
    <name type="scientific">Cajanus cajan</name>
    <name type="common">Pigeon pea</name>
    <name type="synonym">Cajanus indicus</name>
    <dbReference type="NCBI Taxonomy" id="3821"/>
    <lineage>
        <taxon>Eukaryota</taxon>
        <taxon>Viridiplantae</taxon>
        <taxon>Streptophyta</taxon>
        <taxon>Embryophyta</taxon>
        <taxon>Tracheophyta</taxon>
        <taxon>Spermatophyta</taxon>
        <taxon>Magnoliopsida</taxon>
        <taxon>eudicotyledons</taxon>
        <taxon>Gunneridae</taxon>
        <taxon>Pentapetalae</taxon>
        <taxon>rosids</taxon>
        <taxon>fabids</taxon>
        <taxon>Fabales</taxon>
        <taxon>Fabaceae</taxon>
        <taxon>Papilionoideae</taxon>
        <taxon>50 kb inversion clade</taxon>
        <taxon>NPAAA clade</taxon>
        <taxon>indigoferoid/millettioid clade</taxon>
        <taxon>Phaseoleae</taxon>
        <taxon>Cajanus</taxon>
    </lineage>
</organism>
<dbReference type="PANTHER" id="PTHR31286">
    <property type="entry name" value="GLYCINE-RICH CELL WALL STRUCTURAL PROTEIN 1.8-LIKE"/>
    <property type="match status" value="1"/>
</dbReference>
<keyword evidence="4" id="KW-1185">Reference proteome</keyword>
<dbReference type="Gramene" id="C.cajan_41343.t">
    <property type="protein sequence ID" value="C.cajan_41343.t.cds1"/>
    <property type="gene ID" value="C.cajan_41343"/>
</dbReference>
<accession>A0A151QSP0</accession>
<keyword evidence="1" id="KW-0862">Zinc</keyword>
<dbReference type="InterPro" id="IPR001878">
    <property type="entry name" value="Znf_CCHC"/>
</dbReference>
<keyword evidence="1" id="KW-0479">Metal-binding</keyword>
<evidence type="ECO:0000259" key="2">
    <source>
        <dbReference type="PROSITE" id="PS50158"/>
    </source>
</evidence>
<feature type="domain" description="CCHC-type" evidence="2">
    <location>
        <begin position="98"/>
        <end position="113"/>
    </location>
</feature>
<dbReference type="InterPro" id="IPR040256">
    <property type="entry name" value="At4g02000-like"/>
</dbReference>
<name>A0A151QSP0_CAJCA</name>
<evidence type="ECO:0000313" key="3">
    <source>
        <dbReference type="EMBL" id="KYP33331.1"/>
    </source>
</evidence>
<reference evidence="3" key="1">
    <citation type="journal article" date="2012" name="Nat. Biotechnol.">
        <title>Draft genome sequence of pigeonpea (Cajanus cajan), an orphan legume crop of resource-poor farmers.</title>
        <authorList>
            <person name="Varshney R.K."/>
            <person name="Chen W."/>
            <person name="Li Y."/>
            <person name="Bharti A.K."/>
            <person name="Saxena R.K."/>
            <person name="Schlueter J.A."/>
            <person name="Donoghue M.T."/>
            <person name="Azam S."/>
            <person name="Fan G."/>
            <person name="Whaley A.M."/>
            <person name="Farmer A.D."/>
            <person name="Sheridan J."/>
            <person name="Iwata A."/>
            <person name="Tuteja R."/>
            <person name="Penmetsa R.V."/>
            <person name="Wu W."/>
            <person name="Upadhyaya H.D."/>
            <person name="Yang S.P."/>
            <person name="Shah T."/>
            <person name="Saxena K.B."/>
            <person name="Michael T."/>
            <person name="McCombie W.R."/>
            <person name="Yang B."/>
            <person name="Zhang G."/>
            <person name="Yang H."/>
            <person name="Wang J."/>
            <person name="Spillane C."/>
            <person name="Cook D.R."/>
            <person name="May G.D."/>
            <person name="Xu X."/>
            <person name="Jackson S.A."/>
        </authorList>
    </citation>
    <scope>NUCLEOTIDE SEQUENCE [LARGE SCALE GENOMIC DNA]</scope>
</reference>
<dbReference type="InterPro" id="IPR036875">
    <property type="entry name" value="Znf_CCHC_sf"/>
</dbReference>
<dbReference type="GO" id="GO:0008270">
    <property type="term" value="F:zinc ion binding"/>
    <property type="evidence" value="ECO:0007669"/>
    <property type="project" value="UniProtKB-KW"/>
</dbReference>
<gene>
    <name evidence="3" type="ORF">KK1_045826</name>
</gene>
<dbReference type="PROSITE" id="PS50158">
    <property type="entry name" value="ZF_CCHC"/>
    <property type="match status" value="1"/>
</dbReference>
<dbReference type="AlphaFoldDB" id="A0A151QSP0"/>
<dbReference type="EMBL" id="KQ484918">
    <property type="protein sequence ID" value="KYP33331.1"/>
    <property type="molecule type" value="Genomic_DNA"/>
</dbReference>
<sequence length="118" mass="13458">MVQSWRPSFTIITTHTPKIVAGVWILGLSIELFKTRFLYRVGSRLGTMLKIDKLTSIQYHGRFVRICVKIVFGRMLVSQINALGHILKLEYKGLHTICFKCGKYGHKQDSCTDPMVGD</sequence>
<dbReference type="GO" id="GO:0003676">
    <property type="term" value="F:nucleic acid binding"/>
    <property type="evidence" value="ECO:0007669"/>
    <property type="project" value="InterPro"/>
</dbReference>
<evidence type="ECO:0000313" key="4">
    <source>
        <dbReference type="Proteomes" id="UP000075243"/>
    </source>
</evidence>
<dbReference type="Proteomes" id="UP000075243">
    <property type="component" value="Unassembled WGS sequence"/>
</dbReference>
<keyword evidence="1" id="KW-0863">Zinc-finger</keyword>
<dbReference type="PANTHER" id="PTHR31286:SF99">
    <property type="entry name" value="DUF4283 DOMAIN-CONTAINING PROTEIN"/>
    <property type="match status" value="1"/>
</dbReference>